<evidence type="ECO:0000313" key="9">
    <source>
        <dbReference type="EMBL" id="EFH60124.1"/>
    </source>
</evidence>
<dbReference type="CDD" id="cd12241">
    <property type="entry name" value="RRM_SF3B14"/>
    <property type="match status" value="1"/>
</dbReference>
<keyword evidence="5" id="KW-0539">Nucleus</keyword>
<keyword evidence="10" id="KW-1185">Reference proteome</keyword>
<accession>D7L2R9</accession>
<dbReference type="FunFam" id="3.30.70.330:FF:000253">
    <property type="entry name" value="splicing factor 3B subunit 6-like protein"/>
    <property type="match status" value="1"/>
</dbReference>
<dbReference type="PANTHER" id="PTHR45880:SF1">
    <property type="entry name" value="RNA-BINDING MOTIF PROTEIN, X-LINKED 2"/>
    <property type="match status" value="1"/>
</dbReference>
<dbReference type="SMR" id="D7L2R9"/>
<dbReference type="PROSITE" id="PS50102">
    <property type="entry name" value="RRM"/>
    <property type="match status" value="1"/>
</dbReference>
<dbReference type="InterPro" id="IPR051847">
    <property type="entry name" value="RNA_proc/Spliceosome_comp"/>
</dbReference>
<dbReference type="STRING" id="81972.D7L2R9"/>
<feature type="coiled-coil region" evidence="7">
    <location>
        <begin position="97"/>
        <end position="124"/>
    </location>
</feature>
<comment type="subcellular location">
    <subcellularLocation>
        <location evidence="1">Nucleus</location>
    </subcellularLocation>
</comment>
<dbReference type="EMBL" id="GL348715">
    <property type="protein sequence ID" value="EFH60124.1"/>
    <property type="molecule type" value="Genomic_DNA"/>
</dbReference>
<evidence type="ECO:0000256" key="5">
    <source>
        <dbReference type="ARBA" id="ARBA00023242"/>
    </source>
</evidence>
<dbReference type="SMART" id="SM00360">
    <property type="entry name" value="RRM"/>
    <property type="match status" value="1"/>
</dbReference>
<dbReference type="eggNOG" id="KOG0114">
    <property type="taxonomic scope" value="Eukaryota"/>
</dbReference>
<dbReference type="GO" id="GO:0003723">
    <property type="term" value="F:RNA binding"/>
    <property type="evidence" value="ECO:0007669"/>
    <property type="project" value="UniProtKB-UniRule"/>
</dbReference>
<evidence type="ECO:0000313" key="10">
    <source>
        <dbReference type="Proteomes" id="UP000008694"/>
    </source>
</evidence>
<evidence type="ECO:0000256" key="7">
    <source>
        <dbReference type="SAM" id="Coils"/>
    </source>
</evidence>
<dbReference type="InterPro" id="IPR000504">
    <property type="entry name" value="RRM_dom"/>
</dbReference>
<keyword evidence="2" id="KW-0507">mRNA processing</keyword>
<dbReference type="Gramene" id="scaffold_303681.1">
    <property type="protein sequence ID" value="scaffold_303681.1"/>
    <property type="gene ID" value="scaffold_303681.1"/>
</dbReference>
<dbReference type="AlphaFoldDB" id="D7L2R9"/>
<dbReference type="SUPFAM" id="SSF54928">
    <property type="entry name" value="RNA-binding domain, RBD"/>
    <property type="match status" value="1"/>
</dbReference>
<sequence length="125" mass="14608">MPPRTAKDRKNPRLPPEVTRLLYVRNLPFSITSEDMYDLFGRYGAIRQIRIGCDKNTKGTGFVVFEDIYEAKEAVDHLSGFNIANRYLIVQYYQHAKMSKKLDLKKEEEEITKLQEKYGVSTKDK</sequence>
<evidence type="ECO:0000259" key="8">
    <source>
        <dbReference type="PROSITE" id="PS50102"/>
    </source>
</evidence>
<dbReference type="GO" id="GO:0071011">
    <property type="term" value="C:precatalytic spliceosome"/>
    <property type="evidence" value="ECO:0007669"/>
    <property type="project" value="TreeGrafter"/>
</dbReference>
<dbReference type="PANTHER" id="PTHR45880">
    <property type="entry name" value="RNA-BINDING MOTIF PROTEIN, X-LINKED 2"/>
    <property type="match status" value="1"/>
</dbReference>
<keyword evidence="7" id="KW-0175">Coiled coil</keyword>
<proteinExistence type="predicted"/>
<dbReference type="InterPro" id="IPR012677">
    <property type="entry name" value="Nucleotide-bd_a/b_plait_sf"/>
</dbReference>
<reference evidence="10" key="1">
    <citation type="journal article" date="2011" name="Nat. Genet.">
        <title>The Arabidopsis lyrata genome sequence and the basis of rapid genome size change.</title>
        <authorList>
            <person name="Hu T.T."/>
            <person name="Pattyn P."/>
            <person name="Bakker E.G."/>
            <person name="Cao J."/>
            <person name="Cheng J.-F."/>
            <person name="Clark R.M."/>
            <person name="Fahlgren N."/>
            <person name="Fawcett J.A."/>
            <person name="Grimwood J."/>
            <person name="Gundlach H."/>
            <person name="Haberer G."/>
            <person name="Hollister J.D."/>
            <person name="Ossowski S."/>
            <person name="Ottilar R.P."/>
            <person name="Salamov A.A."/>
            <person name="Schneeberger K."/>
            <person name="Spannagl M."/>
            <person name="Wang X."/>
            <person name="Yang L."/>
            <person name="Nasrallah M.E."/>
            <person name="Bergelson J."/>
            <person name="Carrington J.C."/>
            <person name="Gaut B.S."/>
            <person name="Schmutz J."/>
            <person name="Mayer K.F.X."/>
            <person name="Van de Peer Y."/>
            <person name="Grigoriev I.V."/>
            <person name="Nordborg M."/>
            <person name="Weigel D."/>
            <person name="Guo Y.-L."/>
        </authorList>
    </citation>
    <scope>NUCLEOTIDE SEQUENCE [LARGE SCALE GENOMIC DNA]</scope>
    <source>
        <strain evidence="10">cv. MN47</strain>
    </source>
</reference>
<dbReference type="KEGG" id="aly:9319932"/>
<dbReference type="GO" id="GO:0005686">
    <property type="term" value="C:U2 snRNP"/>
    <property type="evidence" value="ECO:0007669"/>
    <property type="project" value="TreeGrafter"/>
</dbReference>
<name>D7L2R9_ARALL</name>
<evidence type="ECO:0000256" key="4">
    <source>
        <dbReference type="ARBA" id="ARBA00023187"/>
    </source>
</evidence>
<feature type="domain" description="RRM" evidence="8">
    <location>
        <begin position="20"/>
        <end position="95"/>
    </location>
</feature>
<organism evidence="10">
    <name type="scientific">Arabidopsis lyrata subsp. lyrata</name>
    <name type="common">Lyre-leaved rock-cress</name>
    <dbReference type="NCBI Taxonomy" id="81972"/>
    <lineage>
        <taxon>Eukaryota</taxon>
        <taxon>Viridiplantae</taxon>
        <taxon>Streptophyta</taxon>
        <taxon>Embryophyta</taxon>
        <taxon>Tracheophyta</taxon>
        <taxon>Spermatophyta</taxon>
        <taxon>Magnoliopsida</taxon>
        <taxon>eudicotyledons</taxon>
        <taxon>Gunneridae</taxon>
        <taxon>Pentapetalae</taxon>
        <taxon>rosids</taxon>
        <taxon>malvids</taxon>
        <taxon>Brassicales</taxon>
        <taxon>Brassicaceae</taxon>
        <taxon>Camelineae</taxon>
        <taxon>Arabidopsis</taxon>
    </lineage>
</organism>
<dbReference type="Pfam" id="PF00076">
    <property type="entry name" value="RRM_1"/>
    <property type="match status" value="1"/>
</dbReference>
<dbReference type="Proteomes" id="UP000008694">
    <property type="component" value="Unassembled WGS sequence"/>
</dbReference>
<evidence type="ECO:0000256" key="6">
    <source>
        <dbReference type="PROSITE-ProRule" id="PRU00176"/>
    </source>
</evidence>
<dbReference type="GO" id="GO:0071013">
    <property type="term" value="C:catalytic step 2 spliceosome"/>
    <property type="evidence" value="ECO:0007669"/>
    <property type="project" value="TreeGrafter"/>
</dbReference>
<evidence type="ECO:0000256" key="2">
    <source>
        <dbReference type="ARBA" id="ARBA00022664"/>
    </source>
</evidence>
<dbReference type="OrthoDB" id="275748at2759"/>
<dbReference type="InterPro" id="IPR034150">
    <property type="entry name" value="SF3B6_RRM"/>
</dbReference>
<gene>
    <name evidence="9" type="ORF">ARALYDRAFT_899711</name>
</gene>
<dbReference type="GO" id="GO:0000398">
    <property type="term" value="P:mRNA splicing, via spliceosome"/>
    <property type="evidence" value="ECO:0007669"/>
    <property type="project" value="TreeGrafter"/>
</dbReference>
<keyword evidence="4" id="KW-0508">mRNA splicing</keyword>
<keyword evidence="3 6" id="KW-0694">RNA-binding</keyword>
<evidence type="ECO:0000256" key="1">
    <source>
        <dbReference type="ARBA" id="ARBA00004123"/>
    </source>
</evidence>
<protein>
    <recommendedName>
        <fullName evidence="8">RRM domain-containing protein</fullName>
    </recommendedName>
</protein>
<dbReference type="Gene3D" id="3.30.70.330">
    <property type="match status" value="1"/>
</dbReference>
<dbReference type="InterPro" id="IPR035979">
    <property type="entry name" value="RBD_domain_sf"/>
</dbReference>
<dbReference type="HOGENOM" id="CLU_012062_25_2_1"/>
<evidence type="ECO:0000256" key="3">
    <source>
        <dbReference type="ARBA" id="ARBA00022884"/>
    </source>
</evidence>